<dbReference type="InterPro" id="IPR036736">
    <property type="entry name" value="ACP-like_sf"/>
</dbReference>
<dbReference type="AlphaFoldDB" id="A0A2A7NCW4"/>
<organism evidence="2 3">
    <name type="scientific">Mycolicibacterium agri</name>
    <name type="common">Mycobacterium agri</name>
    <dbReference type="NCBI Taxonomy" id="36811"/>
    <lineage>
        <taxon>Bacteria</taxon>
        <taxon>Bacillati</taxon>
        <taxon>Actinomycetota</taxon>
        <taxon>Actinomycetes</taxon>
        <taxon>Mycobacteriales</taxon>
        <taxon>Mycobacteriaceae</taxon>
        <taxon>Mycolicibacterium</taxon>
    </lineage>
</organism>
<comment type="caution">
    <text evidence="2">The sequence shown here is derived from an EMBL/GenBank/DDBJ whole genome shotgun (WGS) entry which is preliminary data.</text>
</comment>
<feature type="domain" description="Carrier" evidence="1">
    <location>
        <begin position="2"/>
        <end position="79"/>
    </location>
</feature>
<dbReference type="OrthoDB" id="4738638at2"/>
<accession>A0A2A7NCW4</accession>
<gene>
    <name evidence="2" type="ORF">CQY20_04405</name>
</gene>
<dbReference type="SUPFAM" id="SSF47336">
    <property type="entry name" value="ACP-like"/>
    <property type="match status" value="1"/>
</dbReference>
<evidence type="ECO:0000313" key="3">
    <source>
        <dbReference type="Proteomes" id="UP000220914"/>
    </source>
</evidence>
<dbReference type="Pfam" id="PF00550">
    <property type="entry name" value="PP-binding"/>
    <property type="match status" value="1"/>
</dbReference>
<dbReference type="InterPro" id="IPR009081">
    <property type="entry name" value="PP-bd_ACP"/>
</dbReference>
<proteinExistence type="predicted"/>
<name>A0A2A7NCW4_MYCAG</name>
<dbReference type="PROSITE" id="PS50075">
    <property type="entry name" value="CARRIER"/>
    <property type="match status" value="1"/>
</dbReference>
<dbReference type="EMBL" id="PDCP01000005">
    <property type="protein sequence ID" value="PEG41700.1"/>
    <property type="molecule type" value="Genomic_DNA"/>
</dbReference>
<protein>
    <recommendedName>
        <fullName evidence="1">Carrier domain-containing protein</fullName>
    </recommendedName>
</protein>
<evidence type="ECO:0000259" key="1">
    <source>
        <dbReference type="PROSITE" id="PS50075"/>
    </source>
</evidence>
<evidence type="ECO:0000313" key="2">
    <source>
        <dbReference type="EMBL" id="PEG41700.1"/>
    </source>
</evidence>
<dbReference type="Proteomes" id="UP000220914">
    <property type="component" value="Unassembled WGS sequence"/>
</dbReference>
<sequence length="82" mass="9177">MPPVEDRMNSVMLSIIRRRVPSAEVSDFDKPVYDLDMDSLDVVDLSQALEKEFGVQADLERVADCLTPLEIGSYFKELIGSA</sequence>
<dbReference type="Gene3D" id="1.10.1200.10">
    <property type="entry name" value="ACP-like"/>
    <property type="match status" value="1"/>
</dbReference>
<keyword evidence="3" id="KW-1185">Reference proteome</keyword>
<reference evidence="2 3" key="1">
    <citation type="submission" date="2017-10" db="EMBL/GenBank/DDBJ databases">
        <title>The new phylogeny of genus Mycobacterium.</title>
        <authorList>
            <person name="Tortoli E."/>
            <person name="Trovato A."/>
            <person name="Cirillo D.M."/>
        </authorList>
    </citation>
    <scope>NUCLEOTIDE SEQUENCE [LARGE SCALE GENOMIC DNA]</scope>
    <source>
        <strain evidence="2 3">CCUG37673</strain>
    </source>
</reference>